<dbReference type="InterPro" id="IPR011646">
    <property type="entry name" value="KAP_P-loop"/>
</dbReference>
<gene>
    <name evidence="2" type="ORF">DPQ33_07860</name>
</gene>
<comment type="caution">
    <text evidence="2">The sequence shown here is derived from an EMBL/GenBank/DDBJ whole genome shotgun (WGS) entry which is preliminary data.</text>
</comment>
<dbReference type="EMBL" id="QMIE01000005">
    <property type="protein sequence ID" value="TVM18012.1"/>
    <property type="molecule type" value="Genomic_DNA"/>
</dbReference>
<dbReference type="SUPFAM" id="SSF52540">
    <property type="entry name" value="P-loop containing nucleoside triphosphate hydrolases"/>
    <property type="match status" value="1"/>
</dbReference>
<reference evidence="2 3" key="1">
    <citation type="submission" date="2018-06" db="EMBL/GenBank/DDBJ databases">
        <title>Complete genome of Desulfovibrio indonesiensis P37SLT.</title>
        <authorList>
            <person name="Crispim J.S."/>
            <person name="Vidigal P.M.P."/>
            <person name="Silva L.C.F."/>
            <person name="Laguardia C.N."/>
            <person name="Araujo L.C."/>
            <person name="Dias R.S."/>
            <person name="Sousa M.P."/>
            <person name="Paula S.O."/>
            <person name="Silva C."/>
        </authorList>
    </citation>
    <scope>NUCLEOTIDE SEQUENCE [LARGE SCALE GENOMIC DNA]</scope>
    <source>
        <strain evidence="2 3">P37SLT</strain>
    </source>
</reference>
<sequence length="364" mass="41369">MSNQHIENYLRYYVNPKTKPEHAVLITGEWGSGKTWFINKFVEQIITENESFKVFQVSLYGLNSLDDIASEYFRQAHPILSSRGMIVGRALGKAFAKGFLKLDLDGDQREDAQIKLGDLDGVVSKRDVNADKHLLVFDDVERCSIDIVELLGYINHFVEVQGYKAILLANEEKLEERWGESQNRTHGTFENIKEKLIGKTFCVSPDSTAAINAFVDEIAHKKAQSICKDAFKKVVRIYEEAGYLNLRSIKRALWNFEAVIRSLSDTALANDDFNSHFLLLYLIYSIELQNGLSVEHLDGSFLMECAFKGDTNEDSKADLLKKYQATIDATSPLLSLKVWENLIFSDIAVRLTRHCQQRITGIDL</sequence>
<evidence type="ECO:0000259" key="1">
    <source>
        <dbReference type="Pfam" id="PF07693"/>
    </source>
</evidence>
<dbReference type="OrthoDB" id="88903at2"/>
<organism evidence="2 3">
    <name type="scientific">Oceanidesulfovibrio indonesiensis</name>
    <dbReference type="NCBI Taxonomy" id="54767"/>
    <lineage>
        <taxon>Bacteria</taxon>
        <taxon>Pseudomonadati</taxon>
        <taxon>Thermodesulfobacteriota</taxon>
        <taxon>Desulfovibrionia</taxon>
        <taxon>Desulfovibrionales</taxon>
        <taxon>Desulfovibrionaceae</taxon>
        <taxon>Oceanidesulfovibrio</taxon>
    </lineage>
</organism>
<dbReference type="InterPro" id="IPR027417">
    <property type="entry name" value="P-loop_NTPase"/>
</dbReference>
<keyword evidence="3" id="KW-1185">Reference proteome</keyword>
<evidence type="ECO:0000313" key="2">
    <source>
        <dbReference type="EMBL" id="TVM18012.1"/>
    </source>
</evidence>
<proteinExistence type="predicted"/>
<evidence type="ECO:0000313" key="3">
    <source>
        <dbReference type="Proteomes" id="UP000448292"/>
    </source>
</evidence>
<dbReference type="Gene3D" id="3.40.50.300">
    <property type="entry name" value="P-loop containing nucleotide triphosphate hydrolases"/>
    <property type="match status" value="1"/>
</dbReference>
<accession>A0A7M3MGL0</accession>
<dbReference type="Pfam" id="PF07693">
    <property type="entry name" value="KAP_NTPase"/>
    <property type="match status" value="1"/>
</dbReference>
<name>A0A7M3MGL0_9BACT</name>
<feature type="domain" description="KAP NTPase" evidence="1">
    <location>
        <begin position="5"/>
        <end position="257"/>
    </location>
</feature>
<dbReference type="RefSeq" id="WP_144302665.1">
    <property type="nucleotide sequence ID" value="NZ_QMIE01000005.1"/>
</dbReference>
<dbReference type="AlphaFoldDB" id="A0A7M3MGL0"/>
<protein>
    <recommendedName>
        <fullName evidence="1">KAP NTPase domain-containing protein</fullName>
    </recommendedName>
</protein>
<dbReference type="Proteomes" id="UP000448292">
    <property type="component" value="Unassembled WGS sequence"/>
</dbReference>